<dbReference type="SMART" id="SM00387">
    <property type="entry name" value="HATPase_c"/>
    <property type="match status" value="1"/>
</dbReference>
<dbReference type="InterPro" id="IPR003661">
    <property type="entry name" value="HisK_dim/P_dom"/>
</dbReference>
<sequence>MIAVAVITLVGVLNLILGLTTLLRAKREASSFFYFLITIVTVLWILPLTLLEFATTDASRLLWAKSAFIGPSFLPLALYGFISNFPSNSKNYQKSFFRVLAIAGAFFLYISLFGKHFITGVTADSANNLVFSYGYQYAIYFTYLAGSIVYLLGSMYKRYKQSEGLDQLRLRYLLTGFGLSAAGALLTNMVLPMLGLDVFSMFGPVSTIFLFYFTTQAIIYHRLFDIGTFVANLVEVISLAIFYYLVIFVIRTFEIKILGLSFYDPLNIFIDLVFSFAVALNIKAILKAVAVFVGSILVSEKIDFEDISLELDQLRTKNLSLADYLQQVATVLNTKIPKLRAFLTQDSSMNEQLHSLHFSVGLLYLLQEINPGKKQHIFLKSKGYGLLIRISPQIALILYEKNGQFAYTRQEIDAISYLSQKLKISLAERTLLEQTNSFNSILQRKVAHQTIKLTRANRKLKELDKAKSDFISMASHQLRTPISVIKGYLSMILNGDLGKVSSSIIPSLERVLKNTDQLNNIVEDILNASRIEQSRLIINCTVGDLAELTRVAVAELTQKATDKKLNLETSIPKKKVSLSFDQTKIYEAIINLIDNAITYTTKGSITVSLTEKSDHVTISVKDSGIGIPQNKKDQIFKRFSRLDNAKLVRPDGTGIGLYIAKKIVDAHSGKIWFESTLNVGTTFTIQLPKHQKSKTA</sequence>
<keyword evidence="6" id="KW-0902">Two-component regulatory system</keyword>
<dbReference type="InterPro" id="IPR031621">
    <property type="entry name" value="HisKA_7TM"/>
</dbReference>
<dbReference type="Pfam" id="PF02518">
    <property type="entry name" value="HATPase_c"/>
    <property type="match status" value="1"/>
</dbReference>
<feature type="transmembrane region" description="Helical" evidence="7">
    <location>
        <begin position="32"/>
        <end position="50"/>
    </location>
</feature>
<evidence type="ECO:0000259" key="8">
    <source>
        <dbReference type="PROSITE" id="PS50109"/>
    </source>
</evidence>
<dbReference type="InterPro" id="IPR005467">
    <property type="entry name" value="His_kinase_dom"/>
</dbReference>
<dbReference type="SUPFAM" id="SSF55874">
    <property type="entry name" value="ATPase domain of HSP90 chaperone/DNA topoisomerase II/histidine kinase"/>
    <property type="match status" value="1"/>
</dbReference>
<dbReference type="Gene3D" id="3.30.565.10">
    <property type="entry name" value="Histidine kinase-like ATPase, C-terminal domain"/>
    <property type="match status" value="1"/>
</dbReference>
<dbReference type="GO" id="GO:0000155">
    <property type="term" value="F:phosphorelay sensor kinase activity"/>
    <property type="evidence" value="ECO:0007669"/>
    <property type="project" value="InterPro"/>
</dbReference>
<dbReference type="SMART" id="SM00388">
    <property type="entry name" value="HisKA"/>
    <property type="match status" value="1"/>
</dbReference>
<dbReference type="CDD" id="cd00082">
    <property type="entry name" value="HisKA"/>
    <property type="match status" value="1"/>
</dbReference>
<evidence type="ECO:0000256" key="6">
    <source>
        <dbReference type="ARBA" id="ARBA00023012"/>
    </source>
</evidence>
<dbReference type="EMBL" id="PFQB01000136">
    <property type="protein sequence ID" value="PJA11877.1"/>
    <property type="molecule type" value="Genomic_DNA"/>
</dbReference>
<keyword evidence="4" id="KW-0808">Transferase</keyword>
<dbReference type="PRINTS" id="PR00344">
    <property type="entry name" value="BCTRLSENSOR"/>
</dbReference>
<feature type="transmembrane region" description="Helical" evidence="7">
    <location>
        <begin position="6"/>
        <end position="25"/>
    </location>
</feature>
<dbReference type="Gene3D" id="1.10.287.130">
    <property type="match status" value="1"/>
</dbReference>
<evidence type="ECO:0000256" key="1">
    <source>
        <dbReference type="ARBA" id="ARBA00000085"/>
    </source>
</evidence>
<dbReference type="FunFam" id="3.30.565.10:FF:000006">
    <property type="entry name" value="Sensor histidine kinase WalK"/>
    <property type="match status" value="1"/>
</dbReference>
<keyword evidence="3" id="KW-0597">Phosphoprotein</keyword>
<protein>
    <recommendedName>
        <fullName evidence="2">histidine kinase</fullName>
        <ecNumber evidence="2">2.7.13.3</ecNumber>
    </recommendedName>
</protein>
<organism evidence="9 10">
    <name type="scientific">Candidatus Dojkabacteria bacterium CG_4_10_14_0_2_um_filter_Dojkabacteria_WS6_41_15</name>
    <dbReference type="NCBI Taxonomy" id="2014249"/>
    <lineage>
        <taxon>Bacteria</taxon>
        <taxon>Candidatus Dojkabacteria</taxon>
    </lineage>
</organism>
<feature type="transmembrane region" description="Helical" evidence="7">
    <location>
        <begin position="95"/>
        <end position="114"/>
    </location>
</feature>
<reference evidence="10" key="1">
    <citation type="submission" date="2017-09" db="EMBL/GenBank/DDBJ databases">
        <title>Depth-based differentiation of microbial function through sediment-hosted aquifers and enrichment of novel symbionts in the deep terrestrial subsurface.</title>
        <authorList>
            <person name="Probst A.J."/>
            <person name="Ladd B."/>
            <person name="Jarett J.K."/>
            <person name="Geller-Mcgrath D.E."/>
            <person name="Sieber C.M.K."/>
            <person name="Emerson J.B."/>
            <person name="Anantharaman K."/>
            <person name="Thomas B.C."/>
            <person name="Malmstrom R."/>
            <person name="Stieglmeier M."/>
            <person name="Klingl A."/>
            <person name="Woyke T."/>
            <person name="Ryan C.M."/>
            <person name="Banfield J.F."/>
        </authorList>
    </citation>
    <scope>NUCLEOTIDE SEQUENCE [LARGE SCALE GENOMIC DNA]</scope>
</reference>
<feature type="transmembrane region" description="Helical" evidence="7">
    <location>
        <begin position="232"/>
        <end position="253"/>
    </location>
</feature>
<proteinExistence type="predicted"/>
<dbReference type="Pfam" id="PF00512">
    <property type="entry name" value="HisKA"/>
    <property type="match status" value="1"/>
</dbReference>
<comment type="caution">
    <text evidence="9">The sequence shown here is derived from an EMBL/GenBank/DDBJ whole genome shotgun (WGS) entry which is preliminary data.</text>
</comment>
<dbReference type="InterPro" id="IPR036890">
    <property type="entry name" value="HATPase_C_sf"/>
</dbReference>
<dbReference type="CDD" id="cd00075">
    <property type="entry name" value="HATPase"/>
    <property type="match status" value="1"/>
</dbReference>
<evidence type="ECO:0000256" key="7">
    <source>
        <dbReference type="SAM" id="Phobius"/>
    </source>
</evidence>
<comment type="catalytic activity">
    <reaction evidence="1">
        <text>ATP + protein L-histidine = ADP + protein N-phospho-L-histidine.</text>
        <dbReference type="EC" id="2.7.13.3"/>
    </reaction>
</comment>
<dbReference type="SUPFAM" id="SSF47384">
    <property type="entry name" value="Homodimeric domain of signal transducing histidine kinase"/>
    <property type="match status" value="1"/>
</dbReference>
<keyword evidence="7" id="KW-1133">Transmembrane helix</keyword>
<feature type="transmembrane region" description="Helical" evidence="7">
    <location>
        <begin position="62"/>
        <end position="83"/>
    </location>
</feature>
<feature type="domain" description="Histidine kinase" evidence="8">
    <location>
        <begin position="473"/>
        <end position="691"/>
    </location>
</feature>
<accession>A0A2M7W0H7</accession>
<dbReference type="PROSITE" id="PS50109">
    <property type="entry name" value="HIS_KIN"/>
    <property type="match status" value="1"/>
</dbReference>
<keyword evidence="5" id="KW-0418">Kinase</keyword>
<evidence type="ECO:0000256" key="3">
    <source>
        <dbReference type="ARBA" id="ARBA00022553"/>
    </source>
</evidence>
<dbReference type="InterPro" id="IPR003594">
    <property type="entry name" value="HATPase_dom"/>
</dbReference>
<dbReference type="AlphaFoldDB" id="A0A2M7W0H7"/>
<evidence type="ECO:0000313" key="10">
    <source>
        <dbReference type="Proteomes" id="UP000228952"/>
    </source>
</evidence>
<dbReference type="Pfam" id="PF16927">
    <property type="entry name" value="HisKA_7TM"/>
    <property type="match status" value="1"/>
</dbReference>
<evidence type="ECO:0000256" key="4">
    <source>
        <dbReference type="ARBA" id="ARBA00022679"/>
    </source>
</evidence>
<dbReference type="InterPro" id="IPR036097">
    <property type="entry name" value="HisK_dim/P_sf"/>
</dbReference>
<keyword evidence="7" id="KW-0812">Transmembrane</keyword>
<dbReference type="InterPro" id="IPR004358">
    <property type="entry name" value="Sig_transdc_His_kin-like_C"/>
</dbReference>
<feature type="transmembrane region" description="Helical" evidence="7">
    <location>
        <begin position="134"/>
        <end position="152"/>
    </location>
</feature>
<dbReference type="InterPro" id="IPR050736">
    <property type="entry name" value="Sensor_HK_Regulatory"/>
</dbReference>
<feature type="transmembrane region" description="Helical" evidence="7">
    <location>
        <begin position="172"/>
        <end position="195"/>
    </location>
</feature>
<dbReference type="PANTHER" id="PTHR43711">
    <property type="entry name" value="TWO-COMPONENT HISTIDINE KINASE"/>
    <property type="match status" value="1"/>
</dbReference>
<evidence type="ECO:0000256" key="5">
    <source>
        <dbReference type="ARBA" id="ARBA00022777"/>
    </source>
</evidence>
<dbReference type="Proteomes" id="UP000228952">
    <property type="component" value="Unassembled WGS sequence"/>
</dbReference>
<gene>
    <name evidence="9" type="ORF">COX64_05245</name>
</gene>
<dbReference type="EC" id="2.7.13.3" evidence="2"/>
<feature type="transmembrane region" description="Helical" evidence="7">
    <location>
        <begin position="201"/>
        <end position="220"/>
    </location>
</feature>
<name>A0A2M7W0H7_9BACT</name>
<evidence type="ECO:0000313" key="9">
    <source>
        <dbReference type="EMBL" id="PJA11877.1"/>
    </source>
</evidence>
<keyword evidence="7" id="KW-0472">Membrane</keyword>
<dbReference type="PANTHER" id="PTHR43711:SF31">
    <property type="entry name" value="HISTIDINE KINASE"/>
    <property type="match status" value="1"/>
</dbReference>
<evidence type="ECO:0000256" key="2">
    <source>
        <dbReference type="ARBA" id="ARBA00012438"/>
    </source>
</evidence>